<dbReference type="RefSeq" id="WP_121169534.1">
    <property type="nucleotide sequence ID" value="NZ_RBIE01000001.1"/>
</dbReference>
<reference evidence="7 8" key="1">
    <citation type="submission" date="2018-10" db="EMBL/GenBank/DDBJ databases">
        <title>Genomic Encyclopedia of Type Strains, Phase IV (KMG-IV): sequencing the most valuable type-strain genomes for metagenomic binning, comparative biology and taxonomic classification.</title>
        <authorList>
            <person name="Goeker M."/>
        </authorList>
    </citation>
    <scope>NUCLEOTIDE SEQUENCE [LARGE SCALE GENOMIC DNA]</scope>
    <source>
        <strain evidence="7 8">DSM 15521</strain>
    </source>
</reference>
<dbReference type="NCBIfam" id="NF003626">
    <property type="entry name" value="PRK05265.1-4"/>
    <property type="match status" value="1"/>
</dbReference>
<feature type="active site" description="Proton donor" evidence="4">
    <location>
        <position position="197"/>
    </location>
</feature>
<keyword evidence="1 4" id="KW-0963">Cytoplasm</keyword>
<dbReference type="Pfam" id="PF03740">
    <property type="entry name" value="PdxJ"/>
    <property type="match status" value="1"/>
</dbReference>
<dbReference type="InterPro" id="IPR004569">
    <property type="entry name" value="PyrdxlP_synth_PdxJ"/>
</dbReference>
<dbReference type="EMBL" id="RBIE01000001">
    <property type="protein sequence ID" value="RKQ63306.1"/>
    <property type="molecule type" value="Genomic_DNA"/>
</dbReference>
<feature type="coiled-coil region" evidence="6">
    <location>
        <begin position="162"/>
        <end position="189"/>
    </location>
</feature>
<dbReference type="SUPFAM" id="SSF63892">
    <property type="entry name" value="Pyridoxine 5'-phosphate synthase"/>
    <property type="match status" value="1"/>
</dbReference>
<dbReference type="GO" id="GO:0005829">
    <property type="term" value="C:cytosol"/>
    <property type="evidence" value="ECO:0007669"/>
    <property type="project" value="TreeGrafter"/>
</dbReference>
<feature type="site" description="Transition state stabilizer" evidence="4">
    <location>
        <position position="154"/>
    </location>
</feature>
<keyword evidence="2 4" id="KW-0808">Transferase</keyword>
<dbReference type="PANTHER" id="PTHR30456">
    <property type="entry name" value="PYRIDOXINE 5'-PHOSPHATE SYNTHASE"/>
    <property type="match status" value="1"/>
</dbReference>
<dbReference type="Gene3D" id="3.20.20.70">
    <property type="entry name" value="Aldolase class I"/>
    <property type="match status" value="1"/>
</dbReference>
<feature type="binding site" evidence="4">
    <location>
        <position position="10"/>
    </location>
    <ligand>
        <name>3-amino-2-oxopropyl phosphate</name>
        <dbReference type="ChEBI" id="CHEBI:57279"/>
    </ligand>
</feature>
<feature type="binding site" evidence="4">
    <location>
        <begin position="12"/>
        <end position="13"/>
    </location>
    <ligand>
        <name>1-deoxy-D-xylulose 5-phosphate</name>
        <dbReference type="ChEBI" id="CHEBI:57792"/>
    </ligand>
</feature>
<evidence type="ECO:0000256" key="5">
    <source>
        <dbReference type="NCBIfam" id="TIGR00559"/>
    </source>
</evidence>
<keyword evidence="8" id="KW-1185">Reference proteome</keyword>
<dbReference type="AlphaFoldDB" id="A0A420W7L7"/>
<feature type="active site" description="Proton acceptor" evidence="4">
    <location>
        <position position="46"/>
    </location>
</feature>
<evidence type="ECO:0000256" key="4">
    <source>
        <dbReference type="HAMAP-Rule" id="MF_00279"/>
    </source>
</evidence>
<feature type="active site" description="Proton acceptor" evidence="4">
    <location>
        <position position="73"/>
    </location>
</feature>
<organism evidence="7 8">
    <name type="scientific">Thermovibrio guaymasensis</name>
    <dbReference type="NCBI Taxonomy" id="240167"/>
    <lineage>
        <taxon>Bacteria</taxon>
        <taxon>Pseudomonadati</taxon>
        <taxon>Aquificota</taxon>
        <taxon>Aquificia</taxon>
        <taxon>Desulfurobacteriales</taxon>
        <taxon>Desulfurobacteriaceae</taxon>
        <taxon>Thermovibrio</taxon>
    </lineage>
</organism>
<gene>
    <name evidence="4" type="primary">pdxJ</name>
    <name evidence="7" type="ORF">C7457_0173</name>
</gene>
<dbReference type="NCBIfam" id="NF003625">
    <property type="entry name" value="PRK05265.1-3"/>
    <property type="match status" value="1"/>
</dbReference>
<comment type="subcellular location">
    <subcellularLocation>
        <location evidence="4">Cytoplasm</location>
    </subcellularLocation>
</comment>
<dbReference type="EC" id="2.6.99.2" evidence="4 5"/>
<dbReference type="NCBIfam" id="TIGR00559">
    <property type="entry name" value="pdxJ"/>
    <property type="match status" value="1"/>
</dbReference>
<dbReference type="InterPro" id="IPR013785">
    <property type="entry name" value="Aldolase_TIM"/>
</dbReference>
<accession>A0A420W7L7</accession>
<sequence>MKRKIRLGVNIDHVATVRNARRTFEPDPVHAAVIADLAGADQITLHVREDRRHVNERDLKMIKEVIHSRVNLEMAVTEEMVKIAKEVKPHQVTLVPEKRQEITTEGGLDVVNQKERVEQAVKELKEAGITVNIFIDPEPQQIRAAKEVGADAVELHTGAYAEAFARNDEEAIEKELNRLKRAAKVAKEVGLKVYAGHGLTYKNVRKVAEIPEIEELNIGHSIVANAILLGLKEAVEKMIKLING</sequence>
<comment type="subunit">
    <text evidence="4">Homooctamer; tetramer of dimers.</text>
</comment>
<comment type="pathway">
    <text evidence="4">Cofactor biosynthesis; pyridoxine 5'-phosphate biosynthesis; pyridoxine 5'-phosphate from D-erythrose 4-phosphate: step 5/5.</text>
</comment>
<feature type="binding site" evidence="4">
    <location>
        <position position="48"/>
    </location>
    <ligand>
        <name>1-deoxy-D-xylulose 5-phosphate</name>
        <dbReference type="ChEBI" id="CHEBI:57792"/>
    </ligand>
</feature>
<dbReference type="HAMAP" id="MF_00279">
    <property type="entry name" value="PdxJ"/>
    <property type="match status" value="1"/>
</dbReference>
<keyword evidence="3 4" id="KW-0664">Pyridoxine biosynthesis</keyword>
<dbReference type="Proteomes" id="UP000280881">
    <property type="component" value="Unassembled WGS sequence"/>
</dbReference>
<feature type="binding site" evidence="4">
    <location>
        <begin position="219"/>
        <end position="220"/>
    </location>
    <ligand>
        <name>3-amino-2-oxopropyl phosphate</name>
        <dbReference type="ChEBI" id="CHEBI:57279"/>
    </ligand>
</feature>
<feature type="binding site" evidence="4">
    <location>
        <position position="21"/>
    </location>
    <ligand>
        <name>3-amino-2-oxopropyl phosphate</name>
        <dbReference type="ChEBI" id="CHEBI:57279"/>
    </ligand>
</feature>
<dbReference type="InterPro" id="IPR036130">
    <property type="entry name" value="Pyridoxine-5'_phos_synth"/>
</dbReference>
<dbReference type="OrthoDB" id="9806590at2"/>
<feature type="binding site" evidence="4">
    <location>
        <position position="198"/>
    </location>
    <ligand>
        <name>3-amino-2-oxopropyl phosphate</name>
        <dbReference type="ChEBI" id="CHEBI:57279"/>
    </ligand>
</feature>
<comment type="function">
    <text evidence="4">Catalyzes the complicated ring closure reaction between the two acyclic compounds 1-deoxy-D-xylulose-5-phosphate (DXP) and 3-amino-2-oxopropyl phosphate (1-amino-acetone-3-phosphate or AAP) to form pyridoxine 5'-phosphate (PNP) and inorganic phosphate.</text>
</comment>
<evidence type="ECO:0000256" key="2">
    <source>
        <dbReference type="ARBA" id="ARBA00022679"/>
    </source>
</evidence>
<feature type="binding site" evidence="4">
    <location>
        <position position="53"/>
    </location>
    <ligand>
        <name>1-deoxy-D-xylulose 5-phosphate</name>
        <dbReference type="ChEBI" id="CHEBI:57792"/>
    </ligand>
</feature>
<dbReference type="UniPathway" id="UPA00244">
    <property type="reaction ID" value="UER00313"/>
</dbReference>
<comment type="caution">
    <text evidence="7">The sequence shown here is derived from an EMBL/GenBank/DDBJ whole genome shotgun (WGS) entry which is preliminary data.</text>
</comment>
<dbReference type="NCBIfam" id="NF003624">
    <property type="entry name" value="PRK05265.1-2"/>
    <property type="match status" value="1"/>
</dbReference>
<evidence type="ECO:0000256" key="1">
    <source>
        <dbReference type="ARBA" id="ARBA00022490"/>
    </source>
</evidence>
<feature type="binding site" evidence="4">
    <location>
        <position position="103"/>
    </location>
    <ligand>
        <name>1-deoxy-D-xylulose 5-phosphate</name>
        <dbReference type="ChEBI" id="CHEBI:57792"/>
    </ligand>
</feature>
<comment type="catalytic activity">
    <reaction evidence="4">
        <text>3-amino-2-oxopropyl phosphate + 1-deoxy-D-xylulose 5-phosphate = pyridoxine 5'-phosphate + phosphate + 2 H2O + H(+)</text>
        <dbReference type="Rhea" id="RHEA:15265"/>
        <dbReference type="ChEBI" id="CHEBI:15377"/>
        <dbReference type="ChEBI" id="CHEBI:15378"/>
        <dbReference type="ChEBI" id="CHEBI:43474"/>
        <dbReference type="ChEBI" id="CHEBI:57279"/>
        <dbReference type="ChEBI" id="CHEBI:57792"/>
        <dbReference type="ChEBI" id="CHEBI:58589"/>
        <dbReference type="EC" id="2.6.99.2"/>
    </reaction>
</comment>
<dbReference type="GO" id="GO:0033856">
    <property type="term" value="F:pyridoxine 5'-phosphate synthase activity"/>
    <property type="evidence" value="ECO:0007669"/>
    <property type="project" value="UniProtKB-UniRule"/>
</dbReference>
<evidence type="ECO:0000313" key="8">
    <source>
        <dbReference type="Proteomes" id="UP000280881"/>
    </source>
</evidence>
<dbReference type="NCBIfam" id="NF003627">
    <property type="entry name" value="PRK05265.1-5"/>
    <property type="match status" value="1"/>
</dbReference>
<comment type="similarity">
    <text evidence="4">Belongs to the PNP synthase family.</text>
</comment>
<evidence type="ECO:0000256" key="3">
    <source>
        <dbReference type="ARBA" id="ARBA00023096"/>
    </source>
</evidence>
<dbReference type="CDD" id="cd00003">
    <property type="entry name" value="PNPsynthase"/>
    <property type="match status" value="1"/>
</dbReference>
<dbReference type="GO" id="GO:0008615">
    <property type="term" value="P:pyridoxine biosynthetic process"/>
    <property type="evidence" value="ECO:0007669"/>
    <property type="project" value="UniProtKB-UniRule"/>
</dbReference>
<name>A0A420W7L7_9BACT</name>
<dbReference type="NCBIfam" id="NF003623">
    <property type="entry name" value="PRK05265.1-1"/>
    <property type="match status" value="1"/>
</dbReference>
<keyword evidence="6" id="KW-0175">Coiled coil</keyword>
<evidence type="ECO:0000313" key="7">
    <source>
        <dbReference type="EMBL" id="RKQ63306.1"/>
    </source>
</evidence>
<evidence type="ECO:0000256" key="6">
    <source>
        <dbReference type="SAM" id="Coils"/>
    </source>
</evidence>
<protein>
    <recommendedName>
        <fullName evidence="4 5">Pyridoxine 5'-phosphate synthase</fullName>
        <shortName evidence="4">PNP synthase</shortName>
        <ecNumber evidence="4 5">2.6.99.2</ecNumber>
    </recommendedName>
</protein>
<dbReference type="PANTHER" id="PTHR30456:SF0">
    <property type="entry name" value="PYRIDOXINE 5'-PHOSPHATE SYNTHASE"/>
    <property type="match status" value="1"/>
</dbReference>
<proteinExistence type="inferred from homology"/>